<dbReference type="SUPFAM" id="SSF54285">
    <property type="entry name" value="MoaD/ThiS"/>
    <property type="match status" value="1"/>
</dbReference>
<dbReference type="Gene3D" id="3.10.20.30">
    <property type="match status" value="1"/>
</dbReference>
<dbReference type="InterPro" id="IPR012675">
    <property type="entry name" value="Beta-grasp_dom_sf"/>
</dbReference>
<dbReference type="Pfam" id="PF02597">
    <property type="entry name" value="ThiS"/>
    <property type="match status" value="1"/>
</dbReference>
<protein>
    <recommendedName>
        <fullName evidence="2">Molybdopterin synthase sulfur carrier subunit</fullName>
    </recommendedName>
</protein>
<proteinExistence type="predicted"/>
<dbReference type="PANTHER" id="PTHR38031">
    <property type="entry name" value="SULFUR CARRIER PROTEIN SLR0821-RELATED"/>
    <property type="match status" value="1"/>
</dbReference>
<gene>
    <name evidence="1" type="ORF">METZ01_LOCUS57021</name>
</gene>
<dbReference type="InterPro" id="IPR016155">
    <property type="entry name" value="Mopterin_synth/thiamin_S_b"/>
</dbReference>
<dbReference type="InterPro" id="IPR003749">
    <property type="entry name" value="ThiS/MoaD-like"/>
</dbReference>
<name>A0A381SP70_9ZZZZ</name>
<accession>A0A381SP70</accession>
<organism evidence="1">
    <name type="scientific">marine metagenome</name>
    <dbReference type="NCBI Taxonomy" id="408172"/>
    <lineage>
        <taxon>unclassified sequences</taxon>
        <taxon>metagenomes</taxon>
        <taxon>ecological metagenomes</taxon>
    </lineage>
</organism>
<evidence type="ECO:0008006" key="2">
    <source>
        <dbReference type="Google" id="ProtNLM"/>
    </source>
</evidence>
<evidence type="ECO:0000313" key="1">
    <source>
        <dbReference type="EMBL" id="SVA04167.1"/>
    </source>
</evidence>
<dbReference type="PANTHER" id="PTHR38031:SF1">
    <property type="entry name" value="SULFUR CARRIER PROTEIN CYSO"/>
    <property type="match status" value="1"/>
</dbReference>
<sequence>MGIVIEIPSALKQYVNNQDEVEVQASSVEEAFESLCADYVELKPNLFDDNGKVRNFINVYLNDDDIRYSEGMSSSVEDGDCIQIVPSIAGGRCAA</sequence>
<dbReference type="InterPro" id="IPR052045">
    <property type="entry name" value="Sulfur_Carrier/Prot_Modifier"/>
</dbReference>
<reference evidence="1" key="1">
    <citation type="submission" date="2018-05" db="EMBL/GenBank/DDBJ databases">
        <authorList>
            <person name="Lanie J.A."/>
            <person name="Ng W.-L."/>
            <person name="Kazmierczak K.M."/>
            <person name="Andrzejewski T.M."/>
            <person name="Davidsen T.M."/>
            <person name="Wayne K.J."/>
            <person name="Tettelin H."/>
            <person name="Glass J.I."/>
            <person name="Rusch D."/>
            <person name="Podicherti R."/>
            <person name="Tsui H.-C.T."/>
            <person name="Winkler M.E."/>
        </authorList>
    </citation>
    <scope>NUCLEOTIDE SEQUENCE</scope>
</reference>
<dbReference type="AlphaFoldDB" id="A0A381SP70"/>
<dbReference type="EMBL" id="UINC01003196">
    <property type="protein sequence ID" value="SVA04167.1"/>
    <property type="molecule type" value="Genomic_DNA"/>
</dbReference>